<protein>
    <submittedName>
        <fullName evidence="2">Uncharacterized protein</fullName>
    </submittedName>
</protein>
<evidence type="ECO:0000313" key="2">
    <source>
        <dbReference type="EMBL" id="KYN20356.1"/>
    </source>
</evidence>
<name>A0A195E5J5_9HYME</name>
<feature type="transmembrane region" description="Helical" evidence="1">
    <location>
        <begin position="84"/>
        <end position="108"/>
    </location>
</feature>
<dbReference type="AlphaFoldDB" id="A0A195E5J5"/>
<keyword evidence="1" id="KW-0472">Membrane</keyword>
<evidence type="ECO:0000256" key="1">
    <source>
        <dbReference type="SAM" id="Phobius"/>
    </source>
</evidence>
<dbReference type="Proteomes" id="UP000078492">
    <property type="component" value="Unassembled WGS sequence"/>
</dbReference>
<reference evidence="2 3" key="1">
    <citation type="submission" date="2015-09" db="EMBL/GenBank/DDBJ databases">
        <title>Trachymyrmex cornetzi WGS genome.</title>
        <authorList>
            <person name="Nygaard S."/>
            <person name="Hu H."/>
            <person name="Boomsma J."/>
            <person name="Zhang G."/>
        </authorList>
    </citation>
    <scope>NUCLEOTIDE SEQUENCE [LARGE SCALE GENOMIC DNA]</scope>
    <source>
        <strain evidence="2">Tcor2-1</strain>
        <tissue evidence="2">Whole body</tissue>
    </source>
</reference>
<accession>A0A195E5J5</accession>
<proteinExistence type="predicted"/>
<evidence type="ECO:0000313" key="3">
    <source>
        <dbReference type="Proteomes" id="UP000078492"/>
    </source>
</evidence>
<organism evidence="2 3">
    <name type="scientific">Trachymyrmex cornetzi</name>
    <dbReference type="NCBI Taxonomy" id="471704"/>
    <lineage>
        <taxon>Eukaryota</taxon>
        <taxon>Metazoa</taxon>
        <taxon>Ecdysozoa</taxon>
        <taxon>Arthropoda</taxon>
        <taxon>Hexapoda</taxon>
        <taxon>Insecta</taxon>
        <taxon>Pterygota</taxon>
        <taxon>Neoptera</taxon>
        <taxon>Endopterygota</taxon>
        <taxon>Hymenoptera</taxon>
        <taxon>Apocrita</taxon>
        <taxon>Aculeata</taxon>
        <taxon>Formicoidea</taxon>
        <taxon>Formicidae</taxon>
        <taxon>Myrmicinae</taxon>
        <taxon>Trachymyrmex</taxon>
    </lineage>
</organism>
<sequence>MQLGSFDAFLFETKESVRKNVRSAPRAKILSVKVDDYKDKSTKLAYIHKQNYPIAFPLLKSHVKCDWIIFFMYMFMRAMQVCGYILVAVPLLGCSTMCFLSLFVSCLFNQEDKRRTARKRKQKAHCRTPSKVRKSVILTRCSAIGRYP</sequence>
<gene>
    <name evidence="2" type="ORF">ALC57_07260</name>
</gene>
<keyword evidence="1" id="KW-0812">Transmembrane</keyword>
<dbReference type="EMBL" id="KQ979608">
    <property type="protein sequence ID" value="KYN20356.1"/>
    <property type="molecule type" value="Genomic_DNA"/>
</dbReference>
<keyword evidence="3" id="KW-1185">Reference proteome</keyword>
<keyword evidence="1" id="KW-1133">Transmembrane helix</keyword>